<evidence type="ECO:0000256" key="7">
    <source>
        <dbReference type="SAM" id="MobiDB-lite"/>
    </source>
</evidence>
<gene>
    <name evidence="9" type="ORF">DdX_03943</name>
</gene>
<dbReference type="PANTHER" id="PTHR24345">
    <property type="entry name" value="SERINE/THREONINE-PROTEIN KINASE PLK"/>
    <property type="match status" value="1"/>
</dbReference>
<evidence type="ECO:0000256" key="3">
    <source>
        <dbReference type="ARBA" id="ARBA00022741"/>
    </source>
</evidence>
<accession>A0AAD4NDF4</accession>
<keyword evidence="5 6" id="KW-0067">ATP-binding</keyword>
<protein>
    <submittedName>
        <fullName evidence="9">Protein kinase domain-containing protein</fullName>
    </submittedName>
</protein>
<keyword evidence="4 9" id="KW-0418">Kinase</keyword>
<dbReference type="PANTHER" id="PTHR24345:SF91">
    <property type="entry name" value="SERINE_THREONINE-PROTEIN KINASE PLK4"/>
    <property type="match status" value="1"/>
</dbReference>
<dbReference type="SUPFAM" id="SSF56112">
    <property type="entry name" value="Protein kinase-like (PK-like)"/>
    <property type="match status" value="1"/>
</dbReference>
<dbReference type="PROSITE" id="PS50011">
    <property type="entry name" value="PROTEIN_KINASE_DOM"/>
    <property type="match status" value="1"/>
</dbReference>
<dbReference type="InterPro" id="IPR011009">
    <property type="entry name" value="Kinase-like_dom_sf"/>
</dbReference>
<feature type="compositionally biased region" description="Polar residues" evidence="7">
    <location>
        <begin position="287"/>
        <end position="303"/>
    </location>
</feature>
<dbReference type="GO" id="GO:0005524">
    <property type="term" value="F:ATP binding"/>
    <property type="evidence" value="ECO:0007669"/>
    <property type="project" value="UniProtKB-UniRule"/>
</dbReference>
<keyword evidence="10" id="KW-1185">Reference proteome</keyword>
<evidence type="ECO:0000313" key="9">
    <source>
        <dbReference type="EMBL" id="KAI1723770.1"/>
    </source>
</evidence>
<reference evidence="9" key="1">
    <citation type="submission" date="2022-01" db="EMBL/GenBank/DDBJ databases">
        <title>Genome Sequence Resource for Two Populations of Ditylenchus destructor, the Migratory Endoparasitic Phytonematode.</title>
        <authorList>
            <person name="Zhang H."/>
            <person name="Lin R."/>
            <person name="Xie B."/>
        </authorList>
    </citation>
    <scope>NUCLEOTIDE SEQUENCE</scope>
    <source>
        <strain evidence="9">BazhouSP</strain>
    </source>
</reference>
<evidence type="ECO:0000256" key="5">
    <source>
        <dbReference type="ARBA" id="ARBA00022840"/>
    </source>
</evidence>
<dbReference type="InterPro" id="IPR000719">
    <property type="entry name" value="Prot_kinase_dom"/>
</dbReference>
<dbReference type="EMBL" id="JAKKPZ010000003">
    <property type="protein sequence ID" value="KAI1723770.1"/>
    <property type="molecule type" value="Genomic_DNA"/>
</dbReference>
<evidence type="ECO:0000256" key="1">
    <source>
        <dbReference type="ARBA" id="ARBA00022527"/>
    </source>
</evidence>
<dbReference type="GO" id="GO:0004674">
    <property type="term" value="F:protein serine/threonine kinase activity"/>
    <property type="evidence" value="ECO:0007669"/>
    <property type="project" value="UniProtKB-KW"/>
</dbReference>
<sequence>MTSSILKSARSERSASDYTQWERIGKGGFGEVFKAQNKLGELVAIKKIPKNHRYVRVEDEVRVLQQLTETARGRCRIVRFIEYFSDKDFTYIVMEYCDRGTLRDYVRKAGPLDLITAADVLSQLIEGLSFMHENGIMHRDITASNVLISRIKDGRLFVKLSDFGLTKRAPDKAAYGTCLGTPGYIAPQVRNRQAYGKEADIYSLGAILYFMLNQDEPHNHSWADDGSPRLPKCKKLDEKALDALTRMMWKQEDKRITLTELEYHPFVRLAHERRLQEMNLNPPRAQLTDSGRGSSGQTGSNYRARSLSRCRHAHRDNNICHDCRIPLAGNPASDTLRAVTNVSVPKRNVRKIISADYVSTYATTKPTNFVDSSAPAVKRNLNHHYEWPIPDVRHLEYIHTNNYGRCAIRKDVNPAIVYEMPDKNFNAKLIFEVYFNTIPNKQRLVVYEPEQVVRIPNGREPFITKKFESEKKFRSQDDVLKANEDIKCGYRRIHQFINFIKTKVSRCYIKHAFGHSGYNLDLKYNDAIELNFNGTKATQTANGEFKTGFSEFTPEQQVIAKCGCLKLRHMADNSIFDQLSGTERKAAENYLKKPFAILWAKDTAR</sequence>
<keyword evidence="1" id="KW-0723">Serine/threonine-protein kinase</keyword>
<name>A0AAD4NDF4_9BILA</name>
<dbReference type="Proteomes" id="UP001201812">
    <property type="component" value="Unassembled WGS sequence"/>
</dbReference>
<keyword evidence="3 6" id="KW-0547">Nucleotide-binding</keyword>
<feature type="region of interest" description="Disordered" evidence="7">
    <location>
        <begin position="281"/>
        <end position="305"/>
    </location>
</feature>
<dbReference type="PROSITE" id="PS00109">
    <property type="entry name" value="PROTEIN_KINASE_TYR"/>
    <property type="match status" value="1"/>
</dbReference>
<dbReference type="GO" id="GO:0005634">
    <property type="term" value="C:nucleus"/>
    <property type="evidence" value="ECO:0007669"/>
    <property type="project" value="TreeGrafter"/>
</dbReference>
<evidence type="ECO:0000256" key="2">
    <source>
        <dbReference type="ARBA" id="ARBA00022679"/>
    </source>
</evidence>
<dbReference type="Gene3D" id="1.10.510.10">
    <property type="entry name" value="Transferase(Phosphotransferase) domain 1"/>
    <property type="match status" value="1"/>
</dbReference>
<evidence type="ECO:0000256" key="4">
    <source>
        <dbReference type="ARBA" id="ARBA00022777"/>
    </source>
</evidence>
<evidence type="ECO:0000313" key="10">
    <source>
        <dbReference type="Proteomes" id="UP001201812"/>
    </source>
</evidence>
<proteinExistence type="predicted"/>
<comment type="caution">
    <text evidence="9">The sequence shown here is derived from an EMBL/GenBank/DDBJ whole genome shotgun (WGS) entry which is preliminary data.</text>
</comment>
<dbReference type="AlphaFoldDB" id="A0AAD4NDF4"/>
<evidence type="ECO:0000256" key="6">
    <source>
        <dbReference type="PROSITE-ProRule" id="PRU10141"/>
    </source>
</evidence>
<dbReference type="PROSITE" id="PS00107">
    <property type="entry name" value="PROTEIN_KINASE_ATP"/>
    <property type="match status" value="1"/>
</dbReference>
<dbReference type="Pfam" id="PF00069">
    <property type="entry name" value="Pkinase"/>
    <property type="match status" value="1"/>
</dbReference>
<organism evidence="9 10">
    <name type="scientific">Ditylenchus destructor</name>
    <dbReference type="NCBI Taxonomy" id="166010"/>
    <lineage>
        <taxon>Eukaryota</taxon>
        <taxon>Metazoa</taxon>
        <taxon>Ecdysozoa</taxon>
        <taxon>Nematoda</taxon>
        <taxon>Chromadorea</taxon>
        <taxon>Rhabditida</taxon>
        <taxon>Tylenchina</taxon>
        <taxon>Tylenchomorpha</taxon>
        <taxon>Sphaerularioidea</taxon>
        <taxon>Anguinidae</taxon>
        <taxon>Anguininae</taxon>
        <taxon>Ditylenchus</taxon>
    </lineage>
</organism>
<evidence type="ECO:0000259" key="8">
    <source>
        <dbReference type="PROSITE" id="PS50011"/>
    </source>
</evidence>
<keyword evidence="2" id="KW-0808">Transferase</keyword>
<dbReference type="InterPro" id="IPR017441">
    <property type="entry name" value="Protein_kinase_ATP_BS"/>
</dbReference>
<feature type="binding site" evidence="6">
    <location>
        <position position="47"/>
    </location>
    <ligand>
        <name>ATP</name>
        <dbReference type="ChEBI" id="CHEBI:30616"/>
    </ligand>
</feature>
<feature type="domain" description="Protein kinase" evidence="8">
    <location>
        <begin position="18"/>
        <end position="267"/>
    </location>
</feature>
<dbReference type="InterPro" id="IPR008266">
    <property type="entry name" value="Tyr_kinase_AS"/>
</dbReference>